<dbReference type="EMBL" id="RBLC01000001">
    <property type="protein sequence ID" value="RKS26155.1"/>
    <property type="molecule type" value="Genomic_DNA"/>
</dbReference>
<dbReference type="AlphaFoldDB" id="A0A495MLD7"/>
<organism evidence="2 3">
    <name type="scientific">Flavobacterium endophyticum</name>
    <dbReference type="NCBI Taxonomy" id="1540163"/>
    <lineage>
        <taxon>Bacteria</taxon>
        <taxon>Pseudomonadati</taxon>
        <taxon>Bacteroidota</taxon>
        <taxon>Flavobacteriia</taxon>
        <taxon>Flavobacteriales</taxon>
        <taxon>Flavobacteriaceae</taxon>
        <taxon>Flavobacterium</taxon>
    </lineage>
</organism>
<dbReference type="RefSeq" id="WP_121375502.1">
    <property type="nucleotide sequence ID" value="NZ_RBLC01000001.1"/>
</dbReference>
<evidence type="ECO:0000313" key="3">
    <source>
        <dbReference type="Proteomes" id="UP000277579"/>
    </source>
</evidence>
<dbReference type="Proteomes" id="UP000277579">
    <property type="component" value="Unassembled WGS sequence"/>
</dbReference>
<feature type="chain" id="PRO_5019746444" evidence="1">
    <location>
        <begin position="24"/>
        <end position="73"/>
    </location>
</feature>
<gene>
    <name evidence="2" type="ORF">CLV94_1211</name>
</gene>
<keyword evidence="1" id="KW-0732">Signal</keyword>
<accession>A0A495MLD7</accession>
<protein>
    <submittedName>
        <fullName evidence="2">Uncharacterized protein</fullName>
    </submittedName>
</protein>
<evidence type="ECO:0000313" key="2">
    <source>
        <dbReference type="EMBL" id="RKS26155.1"/>
    </source>
</evidence>
<comment type="caution">
    <text evidence="2">The sequence shown here is derived from an EMBL/GenBank/DDBJ whole genome shotgun (WGS) entry which is preliminary data.</text>
</comment>
<feature type="signal peptide" evidence="1">
    <location>
        <begin position="1"/>
        <end position="23"/>
    </location>
</feature>
<sequence>MKKAILTFGLFSFTFLLSGQGNADTGNQGAGGNKKLDGITAVNKELSANAKLNLTLSIDTGNQGAGGNKKLDY</sequence>
<keyword evidence="3" id="KW-1185">Reference proteome</keyword>
<reference evidence="2 3" key="1">
    <citation type="submission" date="2018-10" db="EMBL/GenBank/DDBJ databases">
        <title>Genomic Encyclopedia of Archaeal and Bacterial Type Strains, Phase II (KMG-II): from individual species to whole genera.</title>
        <authorList>
            <person name="Goeker M."/>
        </authorList>
    </citation>
    <scope>NUCLEOTIDE SEQUENCE [LARGE SCALE GENOMIC DNA]</scope>
    <source>
        <strain evidence="2 3">DSM 29537</strain>
    </source>
</reference>
<name>A0A495MLD7_9FLAO</name>
<proteinExistence type="predicted"/>
<evidence type="ECO:0000256" key="1">
    <source>
        <dbReference type="SAM" id="SignalP"/>
    </source>
</evidence>